<evidence type="ECO:0000256" key="5">
    <source>
        <dbReference type="ARBA" id="ARBA00022989"/>
    </source>
</evidence>
<feature type="transmembrane region" description="Helical" evidence="10">
    <location>
        <begin position="156"/>
        <end position="178"/>
    </location>
</feature>
<feature type="transmembrane region" description="Helical" evidence="10">
    <location>
        <begin position="404"/>
        <end position="425"/>
    </location>
</feature>
<dbReference type="PANTHER" id="PTHR31942">
    <property type="entry name" value="MLO-LIKE PROTEIN 1"/>
    <property type="match status" value="1"/>
</dbReference>
<feature type="region of interest" description="Disordered" evidence="9">
    <location>
        <begin position="490"/>
        <end position="532"/>
    </location>
</feature>
<evidence type="ECO:0000256" key="7">
    <source>
        <dbReference type="ARBA" id="ARBA00023265"/>
    </source>
</evidence>
<dbReference type="EMBL" id="QGNW01000038">
    <property type="protein sequence ID" value="RVX09266.1"/>
    <property type="molecule type" value="Genomic_DNA"/>
</dbReference>
<name>A0A438JJX5_VITVI</name>
<keyword evidence="5 8" id="KW-1133">Transmembrane helix</keyword>
<feature type="region of interest" description="Disordered" evidence="9">
    <location>
        <begin position="453"/>
        <end position="476"/>
    </location>
</feature>
<reference evidence="11 12" key="1">
    <citation type="journal article" date="2018" name="PLoS Genet.">
        <title>Population sequencing reveals clonal diversity and ancestral inbreeding in the grapevine cultivar Chardonnay.</title>
        <authorList>
            <person name="Roach M.J."/>
            <person name="Johnson D.L."/>
            <person name="Bohlmann J."/>
            <person name="van Vuuren H.J."/>
            <person name="Jones S.J."/>
            <person name="Pretorius I.S."/>
            <person name="Schmidt S.A."/>
            <person name="Borneman A.R."/>
        </authorList>
    </citation>
    <scope>NUCLEOTIDE SEQUENCE [LARGE SCALE GENOMIC DNA]</scope>
    <source>
        <strain evidence="12">cv. Chardonnay</strain>
        <tissue evidence="11">Leaf</tissue>
    </source>
</reference>
<accession>A0A438JJX5</accession>
<feature type="transmembrane region" description="Helical" evidence="10">
    <location>
        <begin position="55"/>
        <end position="74"/>
    </location>
</feature>
<feature type="transmembrane region" description="Helical" evidence="10">
    <location>
        <begin position="361"/>
        <end position="384"/>
    </location>
</feature>
<sequence length="552" mass="62851">MNPEPASLEETPTWAVSIFCLAFFVISGTIDAGLHRLTKFLKKRKRKALNRALGRIKIASSSEMMILGFISLLLTISEETPISKICVPQSMANSFLPCKDAPEMVGSAVSSDTEVSGSTSNTTTPPTHETPDDDSYCEAKGKVSLVSREGIEQLNIFISVLAVFHVLYCVLTMCLGIAKMRKWKAWEKETQTLEYQIANDPMRFRFTRQTSFGRRHLKFWSDYPLLIWPVCLVRQFTGPVLKADYFTLRNGFIMAHLAQGSNFNFQKFLSRAFDKDFEQVVGFSFWIWIYSILFIFFSAHGFYNYYWLPFIPLLIILVVGTKLGVVITRMCLASSNENDVIRGTFLVKPHDDLFWFGRPKWLLHLLQFVLFQNSFQLAFFAWTWYEYGLRSCFNRETEGIALRIAMGVVVQFLCGYVTLPLYALVTQMGSQMKREVFTERVAKGLRHWHSTARKNLSRDRSTSTRPSPRTSFSDGQTLYLPQHDHLHSSAATSSLASPEISEETVQPDTPPPPAETSFSTNPEITEVEVQPKIITRGSYDGEISFASTWKVQ</sequence>
<keyword evidence="4 8" id="KW-0611">Plant defense</keyword>
<gene>
    <name evidence="11" type="primary">MLO12_1</name>
    <name evidence="8" type="synonym">MLO</name>
    <name evidence="11" type="ORF">CK203_015396</name>
</gene>
<evidence type="ECO:0000256" key="6">
    <source>
        <dbReference type="ARBA" id="ARBA00023136"/>
    </source>
</evidence>
<keyword evidence="6 8" id="KW-0472">Membrane</keyword>
<evidence type="ECO:0000313" key="12">
    <source>
        <dbReference type="Proteomes" id="UP000288805"/>
    </source>
</evidence>
<dbReference type="GO" id="GO:0016020">
    <property type="term" value="C:membrane"/>
    <property type="evidence" value="ECO:0007669"/>
    <property type="project" value="UniProtKB-SubCell"/>
</dbReference>
<comment type="caution">
    <text evidence="11">The sequence shown here is derived from an EMBL/GenBank/DDBJ whole genome shotgun (WGS) entry which is preliminary data.</text>
</comment>
<evidence type="ECO:0000256" key="2">
    <source>
        <dbReference type="ARBA" id="ARBA00006574"/>
    </source>
</evidence>
<organism evidence="11 12">
    <name type="scientific">Vitis vinifera</name>
    <name type="common">Grape</name>
    <dbReference type="NCBI Taxonomy" id="29760"/>
    <lineage>
        <taxon>Eukaryota</taxon>
        <taxon>Viridiplantae</taxon>
        <taxon>Streptophyta</taxon>
        <taxon>Embryophyta</taxon>
        <taxon>Tracheophyta</taxon>
        <taxon>Spermatophyta</taxon>
        <taxon>Magnoliopsida</taxon>
        <taxon>eudicotyledons</taxon>
        <taxon>Gunneridae</taxon>
        <taxon>Pentapetalae</taxon>
        <taxon>rosids</taxon>
        <taxon>Vitales</taxon>
        <taxon>Vitaceae</taxon>
        <taxon>Viteae</taxon>
        <taxon>Vitis</taxon>
    </lineage>
</organism>
<feature type="transmembrane region" description="Helical" evidence="10">
    <location>
        <begin position="305"/>
        <end position="327"/>
    </location>
</feature>
<evidence type="ECO:0000313" key="11">
    <source>
        <dbReference type="EMBL" id="RVX09266.1"/>
    </source>
</evidence>
<keyword evidence="3 8" id="KW-0812">Transmembrane</keyword>
<dbReference type="Proteomes" id="UP000288805">
    <property type="component" value="Unassembled WGS sequence"/>
</dbReference>
<feature type="transmembrane region" description="Helical" evidence="10">
    <location>
        <begin position="12"/>
        <end position="34"/>
    </location>
</feature>
<comment type="subcellular location">
    <subcellularLocation>
        <location evidence="1 8">Membrane</location>
        <topology evidence="1 8">Multi-pass membrane protein</topology>
    </subcellularLocation>
</comment>
<feature type="region of interest" description="Disordered" evidence="9">
    <location>
        <begin position="109"/>
        <end position="135"/>
    </location>
</feature>
<keyword evidence="7 8" id="KW-0568">Pathogenesis-related protein</keyword>
<dbReference type="AlphaFoldDB" id="A0A438JJX5"/>
<feature type="transmembrane region" description="Helical" evidence="10">
    <location>
        <begin position="280"/>
        <end position="299"/>
    </location>
</feature>
<dbReference type="GO" id="GO:0006952">
    <property type="term" value="P:defense response"/>
    <property type="evidence" value="ECO:0007669"/>
    <property type="project" value="UniProtKB-KW"/>
</dbReference>
<evidence type="ECO:0000256" key="8">
    <source>
        <dbReference type="RuleBase" id="RU280816"/>
    </source>
</evidence>
<proteinExistence type="inferred from homology"/>
<feature type="compositionally biased region" description="Low complexity" evidence="9">
    <location>
        <begin position="118"/>
        <end position="127"/>
    </location>
</feature>
<feature type="compositionally biased region" description="Low complexity" evidence="9">
    <location>
        <begin position="463"/>
        <end position="474"/>
    </location>
</feature>
<evidence type="ECO:0000256" key="1">
    <source>
        <dbReference type="ARBA" id="ARBA00004141"/>
    </source>
</evidence>
<dbReference type="PANTHER" id="PTHR31942:SF57">
    <property type="entry name" value="MLO-LIKE PROTEIN"/>
    <property type="match status" value="1"/>
</dbReference>
<evidence type="ECO:0000256" key="9">
    <source>
        <dbReference type="SAM" id="MobiDB-lite"/>
    </source>
</evidence>
<protein>
    <recommendedName>
        <fullName evidence="8">MLO-like protein</fullName>
    </recommendedName>
</protein>
<evidence type="ECO:0000256" key="4">
    <source>
        <dbReference type="ARBA" id="ARBA00022821"/>
    </source>
</evidence>
<dbReference type="GO" id="GO:0005516">
    <property type="term" value="F:calmodulin binding"/>
    <property type="evidence" value="ECO:0007669"/>
    <property type="project" value="UniProtKB-KW"/>
</dbReference>
<keyword evidence="8" id="KW-0112">Calmodulin-binding</keyword>
<comment type="function">
    <text evidence="8">May be involved in modulation of pathogen defense and leaf cell death.</text>
</comment>
<comment type="similarity">
    <text evidence="2 8">Belongs to the MLO family.</text>
</comment>
<evidence type="ECO:0000256" key="10">
    <source>
        <dbReference type="SAM" id="Phobius"/>
    </source>
</evidence>
<comment type="domain">
    <text evidence="8">The C-terminus contains a calmodulin-binding domain, which binds calmodulin in a calcium-dependent fashion.</text>
</comment>
<dbReference type="InterPro" id="IPR004326">
    <property type="entry name" value="Mlo"/>
</dbReference>
<evidence type="ECO:0000256" key="3">
    <source>
        <dbReference type="ARBA" id="ARBA00022692"/>
    </source>
</evidence>
<dbReference type="Pfam" id="PF03094">
    <property type="entry name" value="Mlo"/>
    <property type="match status" value="1"/>
</dbReference>